<evidence type="ECO:0000313" key="3">
    <source>
        <dbReference type="EMBL" id="KAF8391729.1"/>
    </source>
</evidence>
<dbReference type="Proteomes" id="UP000655225">
    <property type="component" value="Unassembled WGS sequence"/>
</dbReference>
<evidence type="ECO:0000256" key="1">
    <source>
        <dbReference type="SAM" id="MobiDB-lite"/>
    </source>
</evidence>
<feature type="compositionally biased region" description="Polar residues" evidence="1">
    <location>
        <begin position="204"/>
        <end position="214"/>
    </location>
</feature>
<comment type="caution">
    <text evidence="3">The sequence shown here is derived from an EMBL/GenBank/DDBJ whole genome shotgun (WGS) entry which is preliminary data.</text>
</comment>
<gene>
    <name evidence="3" type="ORF">HHK36_021963</name>
</gene>
<dbReference type="EMBL" id="JABCRI010000016">
    <property type="protein sequence ID" value="KAF8391729.1"/>
    <property type="molecule type" value="Genomic_DNA"/>
</dbReference>
<sequence>MELPFPINMMDLANGFILFKFPSEIEVNRVFKHQPWSFNGHPLLMMKWRPNIIVADLKLHLLPLWVQVHGIPPEYITREVGEQVAERLGSLEEVDIPTTGMERGKFLRLRILVDLHTPLRPYVLLNPLTTKPISVNIREASYMLLWLRAQNDSQRTPTIHSAQLADKSSLGTSVANRQQEAEKTEGSVRIRDVSNQEKREPTSIHHTGQQSLSREQGGKEAHLINTEIRPQRNLIRKYPEGKRTSRVFGFAVNRFYCNTFLAISMRQPTMKPNSLSTKALEKPLSQMLSFGRMITCYKRHLGPTIPQLRVQKLSLIGPPDVQRVIGVVRFGDESEQLRAMTEMNGMFCLTRPMRIGPATTKKNVGAGGQQYLEEPSLFAGSQVDSVVTFTFQLLIVYRQVLNQMGVHTVLSLGLLRTTLKNGHTFAIIA</sequence>
<feature type="domain" description="DUF4283" evidence="2">
    <location>
        <begin position="7"/>
        <end position="53"/>
    </location>
</feature>
<organism evidence="3 4">
    <name type="scientific">Tetracentron sinense</name>
    <name type="common">Spur-leaf</name>
    <dbReference type="NCBI Taxonomy" id="13715"/>
    <lineage>
        <taxon>Eukaryota</taxon>
        <taxon>Viridiplantae</taxon>
        <taxon>Streptophyta</taxon>
        <taxon>Embryophyta</taxon>
        <taxon>Tracheophyta</taxon>
        <taxon>Spermatophyta</taxon>
        <taxon>Magnoliopsida</taxon>
        <taxon>Trochodendrales</taxon>
        <taxon>Trochodendraceae</taxon>
        <taxon>Tetracentron</taxon>
    </lineage>
</organism>
<dbReference type="InterPro" id="IPR035979">
    <property type="entry name" value="RBD_domain_sf"/>
</dbReference>
<dbReference type="AlphaFoldDB" id="A0A835D987"/>
<dbReference type="OrthoDB" id="1750606at2759"/>
<proteinExistence type="predicted"/>
<dbReference type="InterPro" id="IPR040256">
    <property type="entry name" value="At4g02000-like"/>
</dbReference>
<dbReference type="GO" id="GO:0003676">
    <property type="term" value="F:nucleic acid binding"/>
    <property type="evidence" value="ECO:0007669"/>
    <property type="project" value="InterPro"/>
</dbReference>
<keyword evidence="4" id="KW-1185">Reference proteome</keyword>
<dbReference type="PANTHER" id="PTHR31286:SF167">
    <property type="entry name" value="OS09G0268800 PROTEIN"/>
    <property type="match status" value="1"/>
</dbReference>
<dbReference type="PANTHER" id="PTHR31286">
    <property type="entry name" value="GLYCINE-RICH CELL WALL STRUCTURAL PROTEIN 1.8-LIKE"/>
    <property type="match status" value="1"/>
</dbReference>
<feature type="compositionally biased region" description="Basic and acidic residues" evidence="1">
    <location>
        <begin position="179"/>
        <end position="203"/>
    </location>
</feature>
<protein>
    <recommendedName>
        <fullName evidence="2">DUF4283 domain-containing protein</fullName>
    </recommendedName>
</protein>
<dbReference type="InterPro" id="IPR025558">
    <property type="entry name" value="DUF4283"/>
</dbReference>
<feature type="compositionally biased region" description="Polar residues" evidence="1">
    <location>
        <begin position="169"/>
        <end position="178"/>
    </location>
</feature>
<accession>A0A835D987</accession>
<evidence type="ECO:0000313" key="4">
    <source>
        <dbReference type="Proteomes" id="UP000655225"/>
    </source>
</evidence>
<reference evidence="3 4" key="1">
    <citation type="submission" date="2020-04" db="EMBL/GenBank/DDBJ databases">
        <title>Plant Genome Project.</title>
        <authorList>
            <person name="Zhang R.-G."/>
        </authorList>
    </citation>
    <scope>NUCLEOTIDE SEQUENCE [LARGE SCALE GENOMIC DNA]</scope>
    <source>
        <strain evidence="3">YNK0</strain>
        <tissue evidence="3">Leaf</tissue>
    </source>
</reference>
<feature type="region of interest" description="Disordered" evidence="1">
    <location>
        <begin position="161"/>
        <end position="218"/>
    </location>
</feature>
<dbReference type="Pfam" id="PF14111">
    <property type="entry name" value="DUF4283"/>
    <property type="match status" value="1"/>
</dbReference>
<evidence type="ECO:0000259" key="2">
    <source>
        <dbReference type="Pfam" id="PF14111"/>
    </source>
</evidence>
<dbReference type="SUPFAM" id="SSF54928">
    <property type="entry name" value="RNA-binding domain, RBD"/>
    <property type="match status" value="1"/>
</dbReference>
<name>A0A835D987_TETSI</name>